<dbReference type="EMBL" id="JAUEPT010000062">
    <property type="protein sequence ID" value="KAK0435552.1"/>
    <property type="molecule type" value="Genomic_DNA"/>
</dbReference>
<proteinExistence type="predicted"/>
<name>A0AA39J599_9AGAR</name>
<sequence>MIDESYRPAKVIESVGLGSTISSVPFLVSAQVAFAFSIQPGYQYRTQDSFEAWPLKRILRCISLPHASLTSYRALSYSECFALRLCIIAGMYKEAAKRGLRSSDRFSPSSTHFSTTHSHILTRSSSCASHSPRLSLSLLSSSPASPALSPPASR</sequence>
<evidence type="ECO:0000313" key="2">
    <source>
        <dbReference type="Proteomes" id="UP001175226"/>
    </source>
</evidence>
<keyword evidence="2" id="KW-1185">Reference proteome</keyword>
<dbReference type="AlphaFoldDB" id="A0AA39J599"/>
<reference evidence="1" key="1">
    <citation type="submission" date="2023-06" db="EMBL/GenBank/DDBJ databases">
        <authorList>
            <consortium name="Lawrence Berkeley National Laboratory"/>
            <person name="Ahrendt S."/>
            <person name="Sahu N."/>
            <person name="Indic B."/>
            <person name="Wong-Bajracharya J."/>
            <person name="Merenyi Z."/>
            <person name="Ke H.-M."/>
            <person name="Monk M."/>
            <person name="Kocsube S."/>
            <person name="Drula E."/>
            <person name="Lipzen A."/>
            <person name="Balint B."/>
            <person name="Henrissat B."/>
            <person name="Andreopoulos B."/>
            <person name="Martin F.M."/>
            <person name="Harder C.B."/>
            <person name="Rigling D."/>
            <person name="Ford K.L."/>
            <person name="Foster G.D."/>
            <person name="Pangilinan J."/>
            <person name="Papanicolaou A."/>
            <person name="Barry K."/>
            <person name="LaButti K."/>
            <person name="Viragh M."/>
            <person name="Koriabine M."/>
            <person name="Yan M."/>
            <person name="Riley R."/>
            <person name="Champramary S."/>
            <person name="Plett K.L."/>
            <person name="Tsai I.J."/>
            <person name="Slot J."/>
            <person name="Sipos G."/>
            <person name="Plett J."/>
            <person name="Nagy L.G."/>
            <person name="Grigoriev I.V."/>
        </authorList>
    </citation>
    <scope>NUCLEOTIDE SEQUENCE</scope>
    <source>
        <strain evidence="1">FPL87.14</strain>
    </source>
</reference>
<dbReference type="Proteomes" id="UP001175226">
    <property type="component" value="Unassembled WGS sequence"/>
</dbReference>
<evidence type="ECO:0000313" key="1">
    <source>
        <dbReference type="EMBL" id="KAK0435552.1"/>
    </source>
</evidence>
<protein>
    <submittedName>
        <fullName evidence="1">Uncharacterized protein</fullName>
    </submittedName>
</protein>
<accession>A0AA39J599</accession>
<organism evidence="1 2">
    <name type="scientific">Armillaria borealis</name>
    <dbReference type="NCBI Taxonomy" id="47425"/>
    <lineage>
        <taxon>Eukaryota</taxon>
        <taxon>Fungi</taxon>
        <taxon>Dikarya</taxon>
        <taxon>Basidiomycota</taxon>
        <taxon>Agaricomycotina</taxon>
        <taxon>Agaricomycetes</taxon>
        <taxon>Agaricomycetidae</taxon>
        <taxon>Agaricales</taxon>
        <taxon>Marasmiineae</taxon>
        <taxon>Physalacriaceae</taxon>
        <taxon>Armillaria</taxon>
    </lineage>
</organism>
<gene>
    <name evidence="1" type="ORF">EV421DRAFT_1231308</name>
</gene>
<comment type="caution">
    <text evidence="1">The sequence shown here is derived from an EMBL/GenBank/DDBJ whole genome shotgun (WGS) entry which is preliminary data.</text>
</comment>